<comment type="similarity">
    <text evidence="1">Belongs to the DNA polymerase type-B family.</text>
</comment>
<dbReference type="Pfam" id="PF03175">
    <property type="entry name" value="DNA_pol_B_2"/>
    <property type="match status" value="1"/>
</dbReference>
<gene>
    <name evidence="10" type="ORF">PMEA_00000143</name>
</gene>
<organism evidence="10 11">
    <name type="scientific">Pocillopora meandrina</name>
    <dbReference type="NCBI Taxonomy" id="46732"/>
    <lineage>
        <taxon>Eukaryota</taxon>
        <taxon>Metazoa</taxon>
        <taxon>Cnidaria</taxon>
        <taxon>Anthozoa</taxon>
        <taxon>Hexacorallia</taxon>
        <taxon>Scleractinia</taxon>
        <taxon>Astrocoeniina</taxon>
        <taxon>Pocilloporidae</taxon>
        <taxon>Pocillopora</taxon>
    </lineage>
</organism>
<dbReference type="GO" id="GO:0003677">
    <property type="term" value="F:DNA binding"/>
    <property type="evidence" value="ECO:0007669"/>
    <property type="project" value="UniProtKB-KW"/>
</dbReference>
<dbReference type="Proteomes" id="UP001159428">
    <property type="component" value="Unassembled WGS sequence"/>
</dbReference>
<evidence type="ECO:0000256" key="2">
    <source>
        <dbReference type="ARBA" id="ARBA00012417"/>
    </source>
</evidence>
<dbReference type="InterPro" id="IPR012337">
    <property type="entry name" value="RNaseH-like_sf"/>
</dbReference>
<keyword evidence="3" id="KW-0808">Transferase</keyword>
<proteinExistence type="inferred from homology"/>
<dbReference type="PANTHER" id="PTHR33568">
    <property type="entry name" value="DNA POLYMERASE"/>
    <property type="match status" value="1"/>
</dbReference>
<sequence length="529" mass="61407">MPPSGSGLPKGKRKRHIFGTDNYGDFLKSKRSVVRIMNDDELCCARAIIVAKAIEDDHPQVKSIKDSRKPLQKQLAQQLQEEVRVPLGPCSLDQIKLFEIILCDYQFVVISAEHGHSIVHKGPESNKQIKLLMHDGHFDVVTKLPGFFGSNYYCLRCEKAYTTEDYNHHSCRRTKCHACFQFHCRDYELLKHTKKPELPCKHCNRHFYGVTCQLNHLTQKANGKAVAPGEKNVCDSHKKCSICSHVFTSNAEEHMKHCGLQYCPSCEKEVNILQHKCYLQAVTHEQKKNKQRTIFVYFDIEARQDTGNHVANLVCAETDQNDTQFTFEGKDCVHDFIQWVHLLANQEDVEKVIVVAHNFKGYDGYFILDELYKQHTTNLKQIENGAKILSLELPNIKFIDSMNFFPMALSNFPKTFGLNEMKKGFFPHFFNTQQNQIYEGYMPEKSYYDPDGMSPQRKEEFDKWYNEKVTERYIFNFQHELLAYCQSDIRLLKQGCMKFQSQFHEICGFNPMVHCITIASACNVAYRKN</sequence>
<evidence type="ECO:0000256" key="1">
    <source>
        <dbReference type="ARBA" id="ARBA00005755"/>
    </source>
</evidence>
<evidence type="ECO:0000256" key="8">
    <source>
        <dbReference type="ARBA" id="ARBA00049244"/>
    </source>
</evidence>
<evidence type="ECO:0000313" key="10">
    <source>
        <dbReference type="EMBL" id="CAH3031446.1"/>
    </source>
</evidence>
<feature type="domain" description="DNA-directed DNA polymerase family B mitochondria/virus" evidence="9">
    <location>
        <begin position="351"/>
        <end position="528"/>
    </location>
</feature>
<dbReference type="GO" id="GO:0003887">
    <property type="term" value="F:DNA-directed DNA polymerase activity"/>
    <property type="evidence" value="ECO:0007669"/>
    <property type="project" value="UniProtKB-KW"/>
</dbReference>
<keyword evidence="11" id="KW-1185">Reference proteome</keyword>
<dbReference type="InterPro" id="IPR004868">
    <property type="entry name" value="DNA-dir_DNA_pol_B_mt/vir"/>
</dbReference>
<dbReference type="GO" id="GO:0006260">
    <property type="term" value="P:DNA replication"/>
    <property type="evidence" value="ECO:0007669"/>
    <property type="project" value="UniProtKB-KW"/>
</dbReference>
<evidence type="ECO:0000259" key="9">
    <source>
        <dbReference type="Pfam" id="PF03175"/>
    </source>
</evidence>
<evidence type="ECO:0000256" key="4">
    <source>
        <dbReference type="ARBA" id="ARBA00022695"/>
    </source>
</evidence>
<dbReference type="InterPro" id="IPR036397">
    <property type="entry name" value="RNaseH_sf"/>
</dbReference>
<dbReference type="AlphaFoldDB" id="A0AAU9VMR9"/>
<evidence type="ECO:0000256" key="5">
    <source>
        <dbReference type="ARBA" id="ARBA00022705"/>
    </source>
</evidence>
<comment type="caution">
    <text evidence="10">The sequence shown here is derived from an EMBL/GenBank/DDBJ whole genome shotgun (WGS) entry which is preliminary data.</text>
</comment>
<dbReference type="PANTHER" id="PTHR33568:SF3">
    <property type="entry name" value="DNA-DIRECTED DNA POLYMERASE"/>
    <property type="match status" value="1"/>
</dbReference>
<dbReference type="EMBL" id="CALNXJ010000001">
    <property type="protein sequence ID" value="CAH3031446.1"/>
    <property type="molecule type" value="Genomic_DNA"/>
</dbReference>
<evidence type="ECO:0000313" key="11">
    <source>
        <dbReference type="Proteomes" id="UP001159428"/>
    </source>
</evidence>
<keyword evidence="5" id="KW-0235">DNA replication</keyword>
<name>A0AAU9VMR9_9CNID</name>
<keyword evidence="6" id="KW-0239">DNA-directed DNA polymerase</keyword>
<keyword evidence="4" id="KW-0548">Nucleotidyltransferase</keyword>
<dbReference type="GO" id="GO:0000166">
    <property type="term" value="F:nucleotide binding"/>
    <property type="evidence" value="ECO:0007669"/>
    <property type="project" value="InterPro"/>
</dbReference>
<evidence type="ECO:0000256" key="6">
    <source>
        <dbReference type="ARBA" id="ARBA00022932"/>
    </source>
</evidence>
<evidence type="ECO:0000256" key="3">
    <source>
        <dbReference type="ARBA" id="ARBA00022679"/>
    </source>
</evidence>
<evidence type="ECO:0000256" key="7">
    <source>
        <dbReference type="ARBA" id="ARBA00023125"/>
    </source>
</evidence>
<comment type="catalytic activity">
    <reaction evidence="8">
        <text>DNA(n) + a 2'-deoxyribonucleoside 5'-triphosphate = DNA(n+1) + diphosphate</text>
        <dbReference type="Rhea" id="RHEA:22508"/>
        <dbReference type="Rhea" id="RHEA-COMP:17339"/>
        <dbReference type="Rhea" id="RHEA-COMP:17340"/>
        <dbReference type="ChEBI" id="CHEBI:33019"/>
        <dbReference type="ChEBI" id="CHEBI:61560"/>
        <dbReference type="ChEBI" id="CHEBI:173112"/>
        <dbReference type="EC" id="2.7.7.7"/>
    </reaction>
</comment>
<dbReference type="EC" id="2.7.7.7" evidence="2"/>
<accession>A0AAU9VMR9</accession>
<keyword evidence="7" id="KW-0238">DNA-binding</keyword>
<reference evidence="10 11" key="1">
    <citation type="submission" date="2022-05" db="EMBL/GenBank/DDBJ databases">
        <authorList>
            <consortium name="Genoscope - CEA"/>
            <person name="William W."/>
        </authorList>
    </citation>
    <scope>NUCLEOTIDE SEQUENCE [LARGE SCALE GENOMIC DNA]</scope>
</reference>
<dbReference type="SUPFAM" id="SSF53098">
    <property type="entry name" value="Ribonuclease H-like"/>
    <property type="match status" value="1"/>
</dbReference>
<dbReference type="Gene3D" id="3.30.420.10">
    <property type="entry name" value="Ribonuclease H-like superfamily/Ribonuclease H"/>
    <property type="match status" value="1"/>
</dbReference>
<protein>
    <recommendedName>
        <fullName evidence="2">DNA-directed DNA polymerase</fullName>
        <ecNumber evidence="2">2.7.7.7</ecNumber>
    </recommendedName>
</protein>